<dbReference type="AlphaFoldDB" id="A0A5A9NB85"/>
<dbReference type="Pfam" id="PF00530">
    <property type="entry name" value="SRCR"/>
    <property type="match status" value="1"/>
</dbReference>
<dbReference type="Pfam" id="PF21287">
    <property type="entry name" value="Kazal_CFAI"/>
    <property type="match status" value="1"/>
</dbReference>
<evidence type="ECO:0000313" key="18">
    <source>
        <dbReference type="Proteomes" id="UP000324632"/>
    </source>
</evidence>
<dbReference type="InterPro" id="IPR001190">
    <property type="entry name" value="SRCR"/>
</dbReference>
<dbReference type="SMART" id="SM00192">
    <property type="entry name" value="LDLa"/>
    <property type="match status" value="1"/>
</dbReference>
<name>A0A5A9NB85_9TELE</name>
<keyword evidence="18" id="KW-1185">Reference proteome</keyword>
<keyword evidence="5" id="KW-0677">Repeat</keyword>
<evidence type="ECO:0000256" key="2">
    <source>
        <dbReference type="ARBA" id="ARBA00022525"/>
    </source>
</evidence>
<dbReference type="PROSITE" id="PS50287">
    <property type="entry name" value="SRCR_2"/>
    <property type="match status" value="1"/>
</dbReference>
<dbReference type="PROSITE" id="PS50068">
    <property type="entry name" value="LDLRA_2"/>
    <property type="match status" value="1"/>
</dbReference>
<sequence length="345" mass="37678">MKLITGLLLTTFLLKTASLENPSNGESHSNIEQNPQILTKPTSGPVQEPNPSHVQQPAAPKPNIDTKKPNNDTKPSNVKPTLKLNTTDTEPTPGDGYLGPAQCLEKKYTRLSCAKVFCPPWMRCVSGECLCKIPYKCPKLQTNVCGLDGSSYTSMCQAQAISCRSKEAIFSHFSPRCQETDQIKVTLKDSGSHKVLEINTEKGKMLVCGGLWDMAAANVVCRNTNPKGAATGTKARYDSLEKNIKWPSECVDVQCTGSELSLAECSIHKPKHLNATSEVAVANCYKEPAGECEKFLCVNGKCINRDRTCNGVDDCGDNSDEMCCQRELEGMRFAVVQVCVFLGMR</sequence>
<dbReference type="SMART" id="SM00280">
    <property type="entry name" value="KAZAL"/>
    <property type="match status" value="1"/>
</dbReference>
<feature type="region of interest" description="Disordered" evidence="13">
    <location>
        <begin position="20"/>
        <end position="95"/>
    </location>
</feature>
<feature type="disulfide bond" evidence="11">
    <location>
        <begin position="297"/>
        <end position="315"/>
    </location>
</feature>
<keyword evidence="3" id="KW-0645">Protease</keyword>
<feature type="compositionally biased region" description="Polar residues" evidence="13">
    <location>
        <begin position="20"/>
        <end position="55"/>
    </location>
</feature>
<dbReference type="SUPFAM" id="SSF57424">
    <property type="entry name" value="LDL receptor-like module"/>
    <property type="match status" value="1"/>
</dbReference>
<dbReference type="PROSITE" id="PS01209">
    <property type="entry name" value="LDLRA_1"/>
    <property type="match status" value="1"/>
</dbReference>
<dbReference type="CDD" id="cd00112">
    <property type="entry name" value="LDLa"/>
    <property type="match status" value="1"/>
</dbReference>
<feature type="signal peptide" evidence="14">
    <location>
        <begin position="1"/>
        <end position="18"/>
    </location>
</feature>
<feature type="disulfide bond" evidence="12">
    <location>
        <begin position="255"/>
        <end position="265"/>
    </location>
</feature>
<gene>
    <name evidence="17" type="ORF">E1301_Tti021549</name>
</gene>
<dbReference type="InterPro" id="IPR036772">
    <property type="entry name" value="SRCR-like_dom_sf"/>
</dbReference>
<evidence type="ECO:0000256" key="11">
    <source>
        <dbReference type="PROSITE-ProRule" id="PRU00124"/>
    </source>
</evidence>
<protein>
    <submittedName>
        <fullName evidence="17">Complement factor I</fullName>
    </submittedName>
</protein>
<dbReference type="SMART" id="SM00057">
    <property type="entry name" value="FIMAC"/>
    <property type="match status" value="1"/>
</dbReference>
<dbReference type="InterPro" id="IPR023415">
    <property type="entry name" value="LDLR_class-A_CS"/>
</dbReference>
<keyword evidence="4 14" id="KW-0732">Signal</keyword>
<evidence type="ECO:0000256" key="12">
    <source>
        <dbReference type="PROSITE-ProRule" id="PRU00196"/>
    </source>
</evidence>
<keyword evidence="2" id="KW-0964">Secreted</keyword>
<evidence type="ECO:0000256" key="10">
    <source>
        <dbReference type="ARBA" id="ARBA00023180"/>
    </source>
</evidence>
<evidence type="ECO:0000259" key="15">
    <source>
        <dbReference type="PROSITE" id="PS50287"/>
    </source>
</evidence>
<dbReference type="Gene3D" id="4.10.400.10">
    <property type="entry name" value="Low-density Lipoprotein Receptor"/>
    <property type="match status" value="1"/>
</dbReference>
<feature type="chain" id="PRO_5022698385" evidence="14">
    <location>
        <begin position="19"/>
        <end position="345"/>
    </location>
</feature>
<dbReference type="GO" id="GO:0006508">
    <property type="term" value="P:proteolysis"/>
    <property type="evidence" value="ECO:0007669"/>
    <property type="project" value="UniProtKB-KW"/>
</dbReference>
<evidence type="ECO:0000256" key="14">
    <source>
        <dbReference type="SAM" id="SignalP"/>
    </source>
</evidence>
<keyword evidence="9 12" id="KW-1015">Disulfide bond</keyword>
<evidence type="ECO:0000259" key="16">
    <source>
        <dbReference type="PROSITE" id="PS51465"/>
    </source>
</evidence>
<evidence type="ECO:0000256" key="1">
    <source>
        <dbReference type="ARBA" id="ARBA00004613"/>
    </source>
</evidence>
<evidence type="ECO:0000313" key="17">
    <source>
        <dbReference type="EMBL" id="KAA0706485.1"/>
    </source>
</evidence>
<dbReference type="InterPro" id="IPR002172">
    <property type="entry name" value="LDrepeatLR_classA_rpt"/>
</dbReference>
<feature type="compositionally biased region" description="Polar residues" evidence="13">
    <location>
        <begin position="72"/>
        <end position="90"/>
    </location>
</feature>
<dbReference type="InterPro" id="IPR048719">
    <property type="entry name" value="CFAI_KAZAL"/>
</dbReference>
<keyword evidence="8" id="KW-0391">Immunity</keyword>
<keyword evidence="10" id="KW-0325">Glycoprotein</keyword>
<keyword evidence="6" id="KW-0378">Hydrolase</keyword>
<dbReference type="Proteomes" id="UP000324632">
    <property type="component" value="Chromosome 20"/>
</dbReference>
<dbReference type="CDD" id="cd00104">
    <property type="entry name" value="KAZAL_FS"/>
    <property type="match status" value="1"/>
</dbReference>
<keyword evidence="7" id="KW-0720">Serine protease</keyword>
<dbReference type="InterPro" id="IPR003884">
    <property type="entry name" value="FacI_MAC"/>
</dbReference>
<dbReference type="InterPro" id="IPR002350">
    <property type="entry name" value="Kazal_dom"/>
</dbReference>
<feature type="domain" description="Kazal-like" evidence="16">
    <location>
        <begin position="130"/>
        <end position="179"/>
    </location>
</feature>
<evidence type="ECO:0000256" key="7">
    <source>
        <dbReference type="ARBA" id="ARBA00022825"/>
    </source>
</evidence>
<reference evidence="17 18" key="1">
    <citation type="journal article" date="2019" name="Mol. Ecol. Resour.">
        <title>Chromosome-level genome assembly of Triplophysa tibetana, a fish adapted to the harsh high-altitude environment of the Tibetan Plateau.</title>
        <authorList>
            <person name="Yang X."/>
            <person name="Liu H."/>
            <person name="Ma Z."/>
            <person name="Zou Y."/>
            <person name="Zou M."/>
            <person name="Mao Y."/>
            <person name="Li X."/>
            <person name="Wang H."/>
            <person name="Chen T."/>
            <person name="Wang W."/>
            <person name="Yang R."/>
        </authorList>
    </citation>
    <scope>NUCLEOTIDE SEQUENCE [LARGE SCALE GENOMIC DNA]</scope>
    <source>
        <strain evidence="17">TTIB1903HZAU</strain>
        <tissue evidence="17">Muscle</tissue>
    </source>
</reference>
<feature type="disulfide bond" evidence="11">
    <location>
        <begin position="309"/>
        <end position="324"/>
    </location>
</feature>
<organism evidence="17 18">
    <name type="scientific">Triplophysa tibetana</name>
    <dbReference type="NCBI Taxonomy" id="1572043"/>
    <lineage>
        <taxon>Eukaryota</taxon>
        <taxon>Metazoa</taxon>
        <taxon>Chordata</taxon>
        <taxon>Craniata</taxon>
        <taxon>Vertebrata</taxon>
        <taxon>Euteleostomi</taxon>
        <taxon>Actinopterygii</taxon>
        <taxon>Neopterygii</taxon>
        <taxon>Teleostei</taxon>
        <taxon>Ostariophysi</taxon>
        <taxon>Cypriniformes</taxon>
        <taxon>Nemacheilidae</taxon>
        <taxon>Triplophysa</taxon>
    </lineage>
</organism>
<evidence type="ECO:0000256" key="9">
    <source>
        <dbReference type="ARBA" id="ARBA00023157"/>
    </source>
</evidence>
<accession>A0A5A9NB85</accession>
<dbReference type="GO" id="GO:0005576">
    <property type="term" value="C:extracellular region"/>
    <property type="evidence" value="ECO:0007669"/>
    <property type="project" value="UniProtKB-SubCell"/>
</dbReference>
<dbReference type="InterPro" id="IPR036055">
    <property type="entry name" value="LDL_receptor-like_sf"/>
</dbReference>
<dbReference type="GO" id="GO:0002376">
    <property type="term" value="P:immune system process"/>
    <property type="evidence" value="ECO:0007669"/>
    <property type="project" value="UniProtKB-KW"/>
</dbReference>
<dbReference type="SMART" id="SM00202">
    <property type="entry name" value="SR"/>
    <property type="match status" value="1"/>
</dbReference>
<dbReference type="SUPFAM" id="SSF100895">
    <property type="entry name" value="Kazal-type serine protease inhibitors"/>
    <property type="match status" value="1"/>
</dbReference>
<dbReference type="Pfam" id="PF00057">
    <property type="entry name" value="Ldl_recept_a"/>
    <property type="match status" value="1"/>
</dbReference>
<feature type="domain" description="SRCR" evidence="15">
    <location>
        <begin position="183"/>
        <end position="298"/>
    </location>
</feature>
<evidence type="ECO:0000256" key="8">
    <source>
        <dbReference type="ARBA" id="ARBA00022859"/>
    </source>
</evidence>
<comment type="subcellular location">
    <subcellularLocation>
        <location evidence="1">Secreted</location>
    </subcellularLocation>
</comment>
<dbReference type="Gene3D" id="3.30.60.30">
    <property type="match status" value="1"/>
</dbReference>
<dbReference type="InterPro" id="IPR036058">
    <property type="entry name" value="Kazal_dom_sf"/>
</dbReference>
<dbReference type="InterPro" id="IPR048722">
    <property type="entry name" value="CFAI_FIMAC_N"/>
</dbReference>
<evidence type="ECO:0000256" key="4">
    <source>
        <dbReference type="ARBA" id="ARBA00022729"/>
    </source>
</evidence>
<evidence type="ECO:0000256" key="13">
    <source>
        <dbReference type="SAM" id="MobiDB-lite"/>
    </source>
</evidence>
<proteinExistence type="predicted"/>
<dbReference type="GO" id="GO:0008236">
    <property type="term" value="F:serine-type peptidase activity"/>
    <property type="evidence" value="ECO:0007669"/>
    <property type="project" value="UniProtKB-KW"/>
</dbReference>
<dbReference type="SUPFAM" id="SSF56487">
    <property type="entry name" value="SRCR-like"/>
    <property type="match status" value="1"/>
</dbReference>
<dbReference type="Pfam" id="PF21286">
    <property type="entry name" value="CFAI_FIMAC_N"/>
    <property type="match status" value="1"/>
</dbReference>
<dbReference type="GO" id="GO:0016020">
    <property type="term" value="C:membrane"/>
    <property type="evidence" value="ECO:0007669"/>
    <property type="project" value="InterPro"/>
</dbReference>
<evidence type="ECO:0000256" key="5">
    <source>
        <dbReference type="ARBA" id="ARBA00022737"/>
    </source>
</evidence>
<dbReference type="PROSITE" id="PS51465">
    <property type="entry name" value="KAZAL_2"/>
    <property type="match status" value="1"/>
</dbReference>
<evidence type="ECO:0000256" key="6">
    <source>
        <dbReference type="ARBA" id="ARBA00022801"/>
    </source>
</evidence>
<comment type="caution">
    <text evidence="17">The sequence shown here is derived from an EMBL/GenBank/DDBJ whole genome shotgun (WGS) entry which is preliminary data.</text>
</comment>
<dbReference type="Gene3D" id="3.10.250.10">
    <property type="entry name" value="SRCR-like domain"/>
    <property type="match status" value="1"/>
</dbReference>
<evidence type="ECO:0000256" key="3">
    <source>
        <dbReference type="ARBA" id="ARBA00022670"/>
    </source>
</evidence>
<dbReference type="EMBL" id="SOYY01000020">
    <property type="protein sequence ID" value="KAA0706485.1"/>
    <property type="molecule type" value="Genomic_DNA"/>
</dbReference>
<comment type="caution">
    <text evidence="12">Lacks conserved residue(s) required for the propagation of feature annotation.</text>
</comment>